<reference evidence="2 3" key="1">
    <citation type="submission" date="2013-02" db="EMBL/GenBank/DDBJ databases">
        <title>The Genome Annotation of Plasmodium falciparum Vietnam Oak-Knoll (FVO).</title>
        <authorList>
            <consortium name="The Broad Institute Genome Sequencing Platform"/>
            <consortium name="The Broad Institute Genome Sequencing Center for Infectious Disease"/>
            <person name="Neafsey D."/>
            <person name="Hoffman S."/>
            <person name="Volkman S."/>
            <person name="Rosenthal P."/>
            <person name="Walker B."/>
            <person name="Young S.K."/>
            <person name="Zeng Q."/>
            <person name="Gargeya S."/>
            <person name="Fitzgerald M."/>
            <person name="Haas B."/>
            <person name="Abouelleil A."/>
            <person name="Allen A.W."/>
            <person name="Alvarado L."/>
            <person name="Arachchi H.M."/>
            <person name="Berlin A.M."/>
            <person name="Chapman S.B."/>
            <person name="Gainer-Dewar J."/>
            <person name="Goldberg J."/>
            <person name="Griggs A."/>
            <person name="Gujja S."/>
            <person name="Hansen M."/>
            <person name="Howarth C."/>
            <person name="Imamovic A."/>
            <person name="Ireland A."/>
            <person name="Larimer J."/>
            <person name="McCowan C."/>
            <person name="Murphy C."/>
            <person name="Pearson M."/>
            <person name="Poon T.W."/>
            <person name="Priest M."/>
            <person name="Roberts A."/>
            <person name="Saif S."/>
            <person name="Shea T."/>
            <person name="Sisk P."/>
            <person name="Sykes S."/>
            <person name="Wortman J."/>
            <person name="Nusbaum C."/>
            <person name="Birren B."/>
        </authorList>
    </citation>
    <scope>NUCLEOTIDE SEQUENCE [LARGE SCALE GENOMIC DNA]</scope>
    <source>
        <strain evidence="3">Vietnam Oak-Knoll (FVO)</strain>
    </source>
</reference>
<gene>
    <name evidence="2" type="ORF">PFFVO_04223</name>
</gene>
<organism evidence="2 3">
    <name type="scientific">Plasmodium falciparum Vietnam Oak-Knoll</name>
    <name type="common">FVO</name>
    <dbReference type="NCBI Taxonomy" id="1036723"/>
    <lineage>
        <taxon>Eukaryota</taxon>
        <taxon>Sar</taxon>
        <taxon>Alveolata</taxon>
        <taxon>Apicomplexa</taxon>
        <taxon>Aconoidasida</taxon>
        <taxon>Haemosporida</taxon>
        <taxon>Plasmodiidae</taxon>
        <taxon>Plasmodium</taxon>
        <taxon>Plasmodium (Laverania)</taxon>
    </lineage>
</organism>
<evidence type="ECO:0000256" key="1">
    <source>
        <dbReference type="SAM" id="Phobius"/>
    </source>
</evidence>
<feature type="transmembrane region" description="Helical" evidence="1">
    <location>
        <begin position="48"/>
        <end position="65"/>
    </location>
</feature>
<evidence type="ECO:0000313" key="2">
    <source>
        <dbReference type="EMBL" id="ETW16958.1"/>
    </source>
</evidence>
<sequence>MIFYEIVIQITKNHSIIQEDIKNTDNNAYTNNDYNNFQSRRGVDIKNMISICVMILLYVMIIYFFQNKDQMIKVVFNEYNYNKY</sequence>
<proteinExistence type="predicted"/>
<name>A0A024V1S4_PLAFA</name>
<keyword evidence="1" id="KW-0812">Transmembrane</keyword>
<dbReference type="EMBL" id="KI925136">
    <property type="protein sequence ID" value="ETW16958.1"/>
    <property type="molecule type" value="Genomic_DNA"/>
</dbReference>
<reference evidence="2 3" key="2">
    <citation type="submission" date="2013-02" db="EMBL/GenBank/DDBJ databases">
        <title>The Genome Sequence of Plasmodium falciparum Vietnam Oak-Knoll (FVO).</title>
        <authorList>
            <consortium name="The Broad Institute Genome Sequencing Platform"/>
            <consortium name="The Broad Institute Genome Sequencing Center for Infectious Disease"/>
            <person name="Neafsey D."/>
            <person name="Cheeseman I."/>
            <person name="Volkman S."/>
            <person name="Adams J."/>
            <person name="Walker B."/>
            <person name="Young S.K."/>
            <person name="Zeng Q."/>
            <person name="Gargeya S."/>
            <person name="Fitzgerald M."/>
            <person name="Haas B."/>
            <person name="Abouelleil A."/>
            <person name="Alvarado L."/>
            <person name="Arachchi H.M."/>
            <person name="Berlin A.M."/>
            <person name="Chapman S.B."/>
            <person name="Dewar J."/>
            <person name="Goldberg J."/>
            <person name="Griggs A."/>
            <person name="Gujja S."/>
            <person name="Hansen M."/>
            <person name="Howarth C."/>
            <person name="Imamovic A."/>
            <person name="Larimer J."/>
            <person name="McCowan C."/>
            <person name="Murphy C."/>
            <person name="Neiman D."/>
            <person name="Pearson M."/>
            <person name="Priest M."/>
            <person name="Roberts A."/>
            <person name="Saif S."/>
            <person name="Shea T."/>
            <person name="Sisk P."/>
            <person name="Sykes S."/>
            <person name="Wortman J."/>
            <person name="Nusbaum C."/>
            <person name="Birren B."/>
        </authorList>
    </citation>
    <scope>NUCLEOTIDE SEQUENCE [LARGE SCALE GENOMIC DNA]</scope>
    <source>
        <strain evidence="3">Vietnam Oak-Knoll (FVO)</strain>
    </source>
</reference>
<keyword evidence="1" id="KW-0472">Membrane</keyword>
<protein>
    <submittedName>
        <fullName evidence="2">Uncharacterized protein</fullName>
    </submittedName>
</protein>
<evidence type="ECO:0000313" key="3">
    <source>
        <dbReference type="Proteomes" id="UP000030690"/>
    </source>
</evidence>
<dbReference type="AlphaFoldDB" id="A0A024V1S4"/>
<accession>A0A024V1S4</accession>
<keyword evidence="1" id="KW-1133">Transmembrane helix</keyword>
<dbReference type="Proteomes" id="UP000030690">
    <property type="component" value="Unassembled WGS sequence"/>
</dbReference>